<name>A0A1M4ZM37_9FIRM</name>
<evidence type="ECO:0000313" key="2">
    <source>
        <dbReference type="EMBL" id="SHF19015.1"/>
    </source>
</evidence>
<evidence type="ECO:0000256" key="1">
    <source>
        <dbReference type="SAM" id="Phobius"/>
    </source>
</evidence>
<gene>
    <name evidence="2" type="ORF">SAMN02745218_01652</name>
</gene>
<dbReference type="AlphaFoldDB" id="A0A1M4ZM37"/>
<dbReference type="EMBL" id="FQUW01000017">
    <property type="protein sequence ID" value="SHF19015.1"/>
    <property type="molecule type" value="Genomic_DNA"/>
</dbReference>
<reference evidence="3" key="1">
    <citation type="submission" date="2016-11" db="EMBL/GenBank/DDBJ databases">
        <authorList>
            <person name="Varghese N."/>
            <person name="Submissions S."/>
        </authorList>
    </citation>
    <scope>NUCLEOTIDE SEQUENCE [LARGE SCALE GENOMIC DNA]</scope>
    <source>
        <strain evidence="3">DSM 11792</strain>
    </source>
</reference>
<dbReference type="RefSeq" id="WP_157832934.1">
    <property type="nucleotide sequence ID" value="NZ_FQUW01000017.1"/>
</dbReference>
<keyword evidence="3" id="KW-1185">Reference proteome</keyword>
<feature type="transmembrane region" description="Helical" evidence="1">
    <location>
        <begin position="30"/>
        <end position="51"/>
    </location>
</feature>
<sequence length="53" mass="5864">MTREKNKPGSVETAQGESIEHLIRRVKRELLWVLASSVVAFGLGLLAGNLIKF</sequence>
<proteinExistence type="predicted"/>
<protein>
    <submittedName>
        <fullName evidence="2">Uncharacterized protein</fullName>
    </submittedName>
</protein>
<keyword evidence="1" id="KW-0472">Membrane</keyword>
<dbReference type="Proteomes" id="UP000184196">
    <property type="component" value="Unassembled WGS sequence"/>
</dbReference>
<accession>A0A1M4ZM37</accession>
<keyword evidence="1" id="KW-1133">Transmembrane helix</keyword>
<organism evidence="2 3">
    <name type="scientific">Desulfofundulus australicus DSM 11792</name>
    <dbReference type="NCBI Taxonomy" id="1121425"/>
    <lineage>
        <taxon>Bacteria</taxon>
        <taxon>Bacillati</taxon>
        <taxon>Bacillota</taxon>
        <taxon>Clostridia</taxon>
        <taxon>Eubacteriales</taxon>
        <taxon>Peptococcaceae</taxon>
        <taxon>Desulfofundulus</taxon>
    </lineage>
</organism>
<evidence type="ECO:0000313" key="3">
    <source>
        <dbReference type="Proteomes" id="UP000184196"/>
    </source>
</evidence>
<keyword evidence="1" id="KW-0812">Transmembrane</keyword>